<dbReference type="Gramene" id="ESW22367">
    <property type="protein sequence ID" value="ESW22367"/>
    <property type="gene ID" value="PHAVU_005G148100g"/>
</dbReference>
<evidence type="ECO:0000313" key="2">
    <source>
        <dbReference type="Proteomes" id="UP000000226"/>
    </source>
</evidence>
<dbReference type="Proteomes" id="UP000000226">
    <property type="component" value="Chromosome 5"/>
</dbReference>
<keyword evidence="2" id="KW-1185">Reference proteome</keyword>
<name>V7BWI3_PHAVU</name>
<protein>
    <submittedName>
        <fullName evidence="1">Uncharacterized protein</fullName>
    </submittedName>
</protein>
<sequence length="74" mass="8351">MEVVVKEREVVVTYRHKVKVEICMHEEVICDGGVEICIHVEVICDGGVGVLHALVESNRLAGMNSKSYDHHQRH</sequence>
<dbReference type="AlphaFoldDB" id="V7BWI3"/>
<reference evidence="2" key="2">
    <citation type="journal article" date="2014" name="Nat. Genet.">
        <title>A reference genome for common bean and genome-wide analysis of dual domestications.</title>
        <authorList>
            <person name="Schmutz J."/>
            <person name="McClean P.E."/>
            <person name="Mamidi S."/>
            <person name="Wu G.A."/>
            <person name="Cannon S.B."/>
            <person name="Grimwood J."/>
            <person name="Jenkins J."/>
            <person name="Shu S."/>
            <person name="Song Q."/>
            <person name="Chavarro C."/>
            <person name="Torres-Torres M."/>
            <person name="Geffroy V."/>
            <person name="Moghaddam S.M."/>
            <person name="Gao D."/>
            <person name="Abernathy B."/>
            <person name="Barry K."/>
            <person name="Blair M."/>
            <person name="Brick M.A."/>
            <person name="Chovatia M."/>
            <person name="Gepts P."/>
            <person name="Goodstein D.M."/>
            <person name="Gonzales M."/>
            <person name="Hellsten U."/>
            <person name="Hyten D.L."/>
            <person name="Jia G."/>
            <person name="Kelly J.D."/>
            <person name="Kudrna D."/>
            <person name="Lee R."/>
            <person name="Richard M.M."/>
            <person name="Miklas P.N."/>
            <person name="Osorno J.M."/>
            <person name="Rodrigues J."/>
            <person name="Thareau V."/>
            <person name="Urrea C.A."/>
            <person name="Wang M."/>
            <person name="Yu Y."/>
            <person name="Zhang M."/>
            <person name="Wing R.A."/>
            <person name="Cregan P.B."/>
            <person name="Rokhsar D.S."/>
            <person name="Jackson S.A."/>
        </authorList>
    </citation>
    <scope>NUCLEOTIDE SEQUENCE [LARGE SCALE GENOMIC DNA]</scope>
    <source>
        <strain evidence="2">cv. G19833</strain>
    </source>
</reference>
<dbReference type="EMBL" id="CM002292">
    <property type="protein sequence ID" value="ESW22366.1"/>
    <property type="molecule type" value="Genomic_DNA"/>
</dbReference>
<organism evidence="1 2">
    <name type="scientific">Phaseolus vulgaris</name>
    <name type="common">Kidney bean</name>
    <name type="synonym">French bean</name>
    <dbReference type="NCBI Taxonomy" id="3885"/>
    <lineage>
        <taxon>Eukaryota</taxon>
        <taxon>Viridiplantae</taxon>
        <taxon>Streptophyta</taxon>
        <taxon>Embryophyta</taxon>
        <taxon>Tracheophyta</taxon>
        <taxon>Spermatophyta</taxon>
        <taxon>Magnoliopsida</taxon>
        <taxon>eudicotyledons</taxon>
        <taxon>Gunneridae</taxon>
        <taxon>Pentapetalae</taxon>
        <taxon>rosids</taxon>
        <taxon>fabids</taxon>
        <taxon>Fabales</taxon>
        <taxon>Fabaceae</taxon>
        <taxon>Papilionoideae</taxon>
        <taxon>50 kb inversion clade</taxon>
        <taxon>NPAAA clade</taxon>
        <taxon>indigoferoid/millettioid clade</taxon>
        <taxon>Phaseoleae</taxon>
        <taxon>Phaseolus</taxon>
    </lineage>
</organism>
<dbReference type="EMBL" id="CM002292">
    <property type="protein sequence ID" value="ESW22367.1"/>
    <property type="molecule type" value="Genomic_DNA"/>
</dbReference>
<dbReference type="OrthoDB" id="1459748at2759"/>
<proteinExistence type="predicted"/>
<accession>V7BWI3</accession>
<evidence type="ECO:0000313" key="1">
    <source>
        <dbReference type="EMBL" id="ESW22367.1"/>
    </source>
</evidence>
<gene>
    <name evidence="1" type="ORF">PHAVU_005G148100g</name>
</gene>
<reference evidence="1" key="1">
    <citation type="submission" date="2013-04" db="EMBL/GenBank/DDBJ databases">
        <authorList>
            <person name="Schmutz J."/>
            <person name="McClean P."/>
            <person name="Shu S."/>
            <person name="Cregan P."/>
            <person name="Rokhsar D."/>
            <person name="Jackson S."/>
        </authorList>
    </citation>
    <scope>NUCLEOTIDE SEQUENCE</scope>
</reference>
<dbReference type="Gramene" id="ESW22366">
    <property type="protein sequence ID" value="ESW22366"/>
    <property type="gene ID" value="PHAVU_005G148100g"/>
</dbReference>